<evidence type="ECO:0000313" key="1">
    <source>
        <dbReference type="EMBL" id="ABW87825.1"/>
    </source>
</evidence>
<proteinExistence type="predicted"/>
<reference evidence="1 2" key="1">
    <citation type="journal article" date="2008" name="J. Virol.">
        <title>Identification of a novel coronavirus from a beluga whale by using a panviral microarray.</title>
        <authorList>
            <person name="Mihindukulasuriya K.A."/>
            <person name="Wu G."/>
            <person name="St Leger J."/>
            <person name="Nordhausen R.W."/>
            <person name="Wang D."/>
        </authorList>
    </citation>
    <scope>NUCLEOTIDE SEQUENCE [LARGE SCALE GENOMIC DNA]</scope>
    <source>
        <strain evidence="1">SW1</strain>
    </source>
</reference>
<name>B2BW38_BWCOV</name>
<dbReference type="RefSeq" id="YP_001876442.1">
    <property type="nucleotide sequence ID" value="NC_010646.1"/>
</dbReference>
<dbReference type="PROSITE" id="PS51257">
    <property type="entry name" value="PROKAR_LIPOPROTEIN"/>
    <property type="match status" value="1"/>
</dbReference>
<dbReference type="KEGG" id="vg:6264445"/>
<sequence>MLGSKFYIQMTASFSCRKWKLSLSPILRESKVTNTYKFICTTERLANHLWGKSVKVIVHREIPNREDCDGHKFYESILTRCFNDDLTDEAVHYIMHYELMDLFTSGWNKPKHVVKENYSSVILDVNERPITDMVVTAVAKGKVQNLPSFGMRLIMESEGFVINENCIGNDAYLGV</sequence>
<protein>
    <submittedName>
        <fullName evidence="1">ORF 5c</fullName>
    </submittedName>
</protein>
<dbReference type="GeneID" id="6264445"/>
<keyword evidence="2" id="KW-1185">Reference proteome</keyword>
<organism evidence="1 2">
    <name type="scientific">Beluga whale coronavirus (strain SW1)</name>
    <name type="common">BwCoV</name>
    <dbReference type="NCBI Taxonomy" id="694015"/>
    <lineage>
        <taxon>Viruses</taxon>
        <taxon>Riboviria</taxon>
        <taxon>Orthornavirae</taxon>
        <taxon>Pisuviricota</taxon>
        <taxon>Pisoniviricetes</taxon>
        <taxon>Nidovirales</taxon>
        <taxon>Cornidovirineae</taxon>
        <taxon>Coronaviridae</taxon>
        <taxon>Orthocoronavirinae</taxon>
        <taxon>Gammacoronavirus</taxon>
        <taxon>Cegacovirus</taxon>
        <taxon>Gammacoronavirus delphinapteri</taxon>
    </lineage>
</organism>
<accession>B2BW38</accession>
<dbReference type="EMBL" id="EU111742">
    <property type="protein sequence ID" value="ABW87825.1"/>
    <property type="molecule type" value="Genomic_RNA"/>
</dbReference>
<evidence type="ECO:0000313" key="2">
    <source>
        <dbReference type="Proteomes" id="UP000125413"/>
    </source>
</evidence>
<dbReference type="Proteomes" id="UP000125413">
    <property type="component" value="Segment"/>
</dbReference>